<keyword evidence="4" id="KW-1185">Reference proteome</keyword>
<comment type="caution">
    <text evidence="3">The sequence shown here is derived from an EMBL/GenBank/DDBJ whole genome shotgun (WGS) entry which is preliminary data.</text>
</comment>
<evidence type="ECO:0000259" key="2">
    <source>
        <dbReference type="PROSITE" id="PS50263"/>
    </source>
</evidence>
<protein>
    <recommendedName>
        <fullName evidence="2">CN hydrolase domain-containing protein</fullName>
    </recommendedName>
</protein>
<dbReference type="Proteomes" id="UP000050501">
    <property type="component" value="Unassembled WGS sequence"/>
</dbReference>
<evidence type="ECO:0000313" key="3">
    <source>
        <dbReference type="EMBL" id="KPL81746.1"/>
    </source>
</evidence>
<dbReference type="PANTHER" id="PTHR23088:SF27">
    <property type="entry name" value="DEAMINATED GLUTATHIONE AMIDASE"/>
    <property type="match status" value="1"/>
</dbReference>
<dbReference type="OrthoDB" id="9811121at2"/>
<dbReference type="PANTHER" id="PTHR23088">
    <property type="entry name" value="NITRILASE-RELATED"/>
    <property type="match status" value="1"/>
</dbReference>
<dbReference type="InterPro" id="IPR001110">
    <property type="entry name" value="UPF0012_CS"/>
</dbReference>
<dbReference type="AlphaFoldDB" id="A0A0N8GPS9"/>
<comment type="similarity">
    <text evidence="1">Belongs to the carbon-nitrogen hydrolase superfamily. NIT1/NIT2 family.</text>
</comment>
<dbReference type="STRING" id="229921.ADN01_09100"/>
<evidence type="ECO:0000313" key="4">
    <source>
        <dbReference type="Proteomes" id="UP000050501"/>
    </source>
</evidence>
<dbReference type="EMBL" id="LGCM01000035">
    <property type="protein sequence ID" value="KPL81746.1"/>
    <property type="molecule type" value="Genomic_DNA"/>
</dbReference>
<dbReference type="Gene3D" id="3.60.110.10">
    <property type="entry name" value="Carbon-nitrogen hydrolase"/>
    <property type="match status" value="1"/>
</dbReference>
<dbReference type="RefSeq" id="WP_062418348.1">
    <property type="nucleotide sequence ID" value="NZ_DF967974.1"/>
</dbReference>
<dbReference type="InterPro" id="IPR036526">
    <property type="entry name" value="C-N_Hydrolase_sf"/>
</dbReference>
<dbReference type="InterPro" id="IPR003010">
    <property type="entry name" value="C-N_Hydrolase"/>
</dbReference>
<proteinExistence type="inferred from homology"/>
<gene>
    <name evidence="3" type="ORF">ADN01_09100</name>
</gene>
<name>A0A0N8GPS9_9CHLR</name>
<accession>A0A0N8GPS9</accession>
<organism evidence="3 4">
    <name type="scientific">Levilinea saccharolytica</name>
    <dbReference type="NCBI Taxonomy" id="229921"/>
    <lineage>
        <taxon>Bacteria</taxon>
        <taxon>Bacillati</taxon>
        <taxon>Chloroflexota</taxon>
        <taxon>Anaerolineae</taxon>
        <taxon>Anaerolineales</taxon>
        <taxon>Anaerolineaceae</taxon>
        <taxon>Levilinea</taxon>
    </lineage>
</organism>
<dbReference type="PROSITE" id="PS50263">
    <property type="entry name" value="CN_HYDROLASE"/>
    <property type="match status" value="1"/>
</dbReference>
<dbReference type="PROSITE" id="PS01227">
    <property type="entry name" value="UPF0012"/>
    <property type="match status" value="1"/>
</dbReference>
<feature type="domain" description="CN hydrolase" evidence="2">
    <location>
        <begin position="1"/>
        <end position="239"/>
    </location>
</feature>
<reference evidence="3 4" key="1">
    <citation type="submission" date="2015-07" db="EMBL/GenBank/DDBJ databases">
        <title>Genome sequence of Levilinea saccharolytica DSM 16555.</title>
        <authorList>
            <person name="Hemp J."/>
            <person name="Ward L.M."/>
            <person name="Pace L.A."/>
            <person name="Fischer W.W."/>
        </authorList>
    </citation>
    <scope>NUCLEOTIDE SEQUENCE [LARGE SCALE GENOMIC DNA]</scope>
    <source>
        <strain evidence="3 4">KIBI-1</strain>
    </source>
</reference>
<dbReference type="Pfam" id="PF00795">
    <property type="entry name" value="CN_hydrolase"/>
    <property type="match status" value="1"/>
</dbReference>
<dbReference type="SUPFAM" id="SSF56317">
    <property type="entry name" value="Carbon-nitrogen hydrolase"/>
    <property type="match status" value="1"/>
</dbReference>
<sequence>MNHLVALFQFQIHLGRPEENFARAAEAAQQAAENGCQLLLLPELWSSGYDLPNRAAYVEENARLLPRLHALAQQHQLWIAGSILTQRSGKFFNTLHCLSPDPLSVTFTYDKLHPFPLMQEDVYLTPGAAPVLADLNWASAGCAVCYDLRFPELFRRYALSGANLFLLPAEWPQARVENWRTLIRARAIENQAFMVACNTVQQIGTERFGGFSAVISPNGDVLAEADGSSETLLIAELDFAFLADHRQQIPVFTNRRADLFGS</sequence>
<evidence type="ECO:0000256" key="1">
    <source>
        <dbReference type="ARBA" id="ARBA00010613"/>
    </source>
</evidence>